<dbReference type="AlphaFoldDB" id="A0A8J2NSY4"/>
<evidence type="ECO:0000313" key="2">
    <source>
        <dbReference type="Proteomes" id="UP000708208"/>
    </source>
</evidence>
<protein>
    <submittedName>
        <fullName evidence="1">Uncharacterized protein</fullName>
    </submittedName>
</protein>
<keyword evidence="2" id="KW-1185">Reference proteome</keyword>
<reference evidence="1" key="1">
    <citation type="submission" date="2021-06" db="EMBL/GenBank/DDBJ databases">
        <authorList>
            <person name="Hodson N. C."/>
            <person name="Mongue J. A."/>
            <person name="Jaron S. K."/>
        </authorList>
    </citation>
    <scope>NUCLEOTIDE SEQUENCE</scope>
</reference>
<name>A0A8J2NSY4_9HEXA</name>
<accession>A0A8J2NSY4</accession>
<organism evidence="1 2">
    <name type="scientific">Allacma fusca</name>
    <dbReference type="NCBI Taxonomy" id="39272"/>
    <lineage>
        <taxon>Eukaryota</taxon>
        <taxon>Metazoa</taxon>
        <taxon>Ecdysozoa</taxon>
        <taxon>Arthropoda</taxon>
        <taxon>Hexapoda</taxon>
        <taxon>Collembola</taxon>
        <taxon>Symphypleona</taxon>
        <taxon>Sminthuridae</taxon>
        <taxon>Allacma</taxon>
    </lineage>
</organism>
<comment type="caution">
    <text evidence="1">The sequence shown here is derived from an EMBL/GenBank/DDBJ whole genome shotgun (WGS) entry which is preliminary data.</text>
</comment>
<feature type="non-terminal residue" evidence="1">
    <location>
        <position position="1"/>
    </location>
</feature>
<dbReference type="EMBL" id="CAJVCH010018933">
    <property type="protein sequence ID" value="CAG7686735.1"/>
    <property type="molecule type" value="Genomic_DNA"/>
</dbReference>
<evidence type="ECO:0000313" key="1">
    <source>
        <dbReference type="EMBL" id="CAG7686735.1"/>
    </source>
</evidence>
<dbReference type="OrthoDB" id="687730at2759"/>
<gene>
    <name evidence="1" type="ORF">AFUS01_LOCUS3174</name>
</gene>
<sequence length="52" mass="5886">IQMWIATHESFFIRNLEIVAPASWNLSLTTTKDSYKTADIRISSSVESPTVE</sequence>
<feature type="non-terminal residue" evidence="1">
    <location>
        <position position="52"/>
    </location>
</feature>
<dbReference type="Proteomes" id="UP000708208">
    <property type="component" value="Unassembled WGS sequence"/>
</dbReference>
<proteinExistence type="predicted"/>